<evidence type="ECO:0000256" key="2">
    <source>
        <dbReference type="ARBA" id="ARBA00022630"/>
    </source>
</evidence>
<organism evidence="5">
    <name type="scientific">uncultured Rubrobacteraceae bacterium</name>
    <dbReference type="NCBI Taxonomy" id="349277"/>
    <lineage>
        <taxon>Bacteria</taxon>
        <taxon>Bacillati</taxon>
        <taxon>Actinomycetota</taxon>
        <taxon>Rubrobacteria</taxon>
        <taxon>Rubrobacterales</taxon>
        <taxon>Rubrobacteraceae</taxon>
        <taxon>environmental samples</taxon>
    </lineage>
</organism>
<dbReference type="SUPFAM" id="SSF50475">
    <property type="entry name" value="FMN-binding split barrel"/>
    <property type="match status" value="1"/>
</dbReference>
<comment type="similarity">
    <text evidence="3">Belongs to the flavoredoxin family.</text>
</comment>
<sequence length="218" mass="23635">MHKVVQPKALYFGTPVVLVRSVNEDGATNLAPMSSAWWVGRSCMLGLDATSKTTENLIRDGDCVLNLASADMVGAVDRLALTTGSEEVPEHKANKGFRYEPDKFSAAGLSPIPSDIVNAERVAECSVQLEAKVAEMHVFGAPYAECYAIEVSVLRTHVAEGLLVPGKEDHIDPVRWDPLIIKFTEFFGGDKNVHPSSLARGWGMRHEGTGVLQPEAYA</sequence>
<dbReference type="GO" id="GO:0016646">
    <property type="term" value="F:oxidoreductase activity, acting on the CH-NH group of donors, NAD or NADP as acceptor"/>
    <property type="evidence" value="ECO:0007669"/>
    <property type="project" value="UniProtKB-ARBA"/>
</dbReference>
<evidence type="ECO:0000256" key="1">
    <source>
        <dbReference type="ARBA" id="ARBA00001917"/>
    </source>
</evidence>
<evidence type="ECO:0000259" key="4">
    <source>
        <dbReference type="Pfam" id="PF01613"/>
    </source>
</evidence>
<name>A0A6J4PEN5_9ACTN</name>
<protein>
    <recommendedName>
        <fullName evidence="4">Flavin reductase like domain-containing protein</fullName>
    </recommendedName>
</protein>
<dbReference type="InterPro" id="IPR012349">
    <property type="entry name" value="Split_barrel_FMN-bd"/>
</dbReference>
<dbReference type="PANTHER" id="PTHR43567:SF1">
    <property type="entry name" value="FLAVOREDOXIN"/>
    <property type="match status" value="1"/>
</dbReference>
<dbReference type="InterPro" id="IPR052174">
    <property type="entry name" value="Flavoredoxin"/>
</dbReference>
<proteinExistence type="inferred from homology"/>
<accession>A0A6J4PEN5</accession>
<evidence type="ECO:0000313" key="5">
    <source>
        <dbReference type="EMBL" id="CAA9414239.1"/>
    </source>
</evidence>
<feature type="domain" description="Flavin reductase like" evidence="4">
    <location>
        <begin position="12"/>
        <end position="140"/>
    </location>
</feature>
<keyword evidence="2" id="KW-0285">Flavoprotein</keyword>
<dbReference type="Gene3D" id="2.30.110.10">
    <property type="entry name" value="Electron Transport, Fmn-binding Protein, Chain A"/>
    <property type="match status" value="1"/>
</dbReference>
<dbReference type="InterPro" id="IPR002563">
    <property type="entry name" value="Flavin_Rdtase-like_dom"/>
</dbReference>
<dbReference type="AlphaFoldDB" id="A0A6J4PEN5"/>
<dbReference type="Pfam" id="PF01613">
    <property type="entry name" value="Flavin_Reduct"/>
    <property type="match status" value="1"/>
</dbReference>
<dbReference type="PANTHER" id="PTHR43567">
    <property type="entry name" value="FLAVOREDOXIN-RELATED-RELATED"/>
    <property type="match status" value="1"/>
</dbReference>
<gene>
    <name evidence="5" type="ORF">AVDCRST_MAG01-01-1813</name>
</gene>
<evidence type="ECO:0000256" key="3">
    <source>
        <dbReference type="ARBA" id="ARBA00038054"/>
    </source>
</evidence>
<comment type="cofactor">
    <cofactor evidence="1">
        <name>FMN</name>
        <dbReference type="ChEBI" id="CHEBI:58210"/>
    </cofactor>
</comment>
<dbReference type="GO" id="GO:0010181">
    <property type="term" value="F:FMN binding"/>
    <property type="evidence" value="ECO:0007669"/>
    <property type="project" value="InterPro"/>
</dbReference>
<reference evidence="5" key="1">
    <citation type="submission" date="2020-02" db="EMBL/GenBank/DDBJ databases">
        <authorList>
            <person name="Meier V. D."/>
        </authorList>
    </citation>
    <scope>NUCLEOTIDE SEQUENCE</scope>
    <source>
        <strain evidence="5">AVDCRST_MAG01</strain>
    </source>
</reference>
<dbReference type="EMBL" id="CADCUW010000271">
    <property type="protein sequence ID" value="CAA9414239.1"/>
    <property type="molecule type" value="Genomic_DNA"/>
</dbReference>